<dbReference type="Proteomes" id="UP001341281">
    <property type="component" value="Chromosome 10"/>
</dbReference>
<proteinExistence type="predicted"/>
<dbReference type="AlphaFoldDB" id="A0AAQ3XDD6"/>
<evidence type="ECO:0000313" key="1">
    <source>
        <dbReference type="EMBL" id="WVZ95766.1"/>
    </source>
</evidence>
<keyword evidence="2" id="KW-1185">Reference proteome</keyword>
<accession>A0AAQ3XDD6</accession>
<gene>
    <name evidence="1" type="ORF">U9M48_041490</name>
</gene>
<sequence length="147" mass="15218">MDVGEEVVVGGDAVAHLKHVPLDASAVAHEVEDGAAVVSTRSFAASIVASRISNVAVAAGGGGDDRQELLEFGDAVPEPVALELAGAHTEHLAGEAEQQVDDAHDLQKRCHVRHHVLPQGGHLCPPAVAFVCFDDSDLPPSCCPPVR</sequence>
<reference evidence="1 2" key="1">
    <citation type="submission" date="2024-02" db="EMBL/GenBank/DDBJ databases">
        <title>High-quality chromosome-scale genome assembly of Pensacola bahiagrass (Paspalum notatum Flugge var. saurae).</title>
        <authorList>
            <person name="Vega J.M."/>
            <person name="Podio M."/>
            <person name="Orjuela J."/>
            <person name="Siena L.A."/>
            <person name="Pessino S.C."/>
            <person name="Combes M.C."/>
            <person name="Mariac C."/>
            <person name="Albertini E."/>
            <person name="Pupilli F."/>
            <person name="Ortiz J.P.A."/>
            <person name="Leblanc O."/>
        </authorList>
    </citation>
    <scope>NUCLEOTIDE SEQUENCE [LARGE SCALE GENOMIC DNA]</scope>
    <source>
        <strain evidence="1">R1</strain>
        <tissue evidence="1">Leaf</tissue>
    </source>
</reference>
<protein>
    <submittedName>
        <fullName evidence="1">Uncharacterized protein</fullName>
    </submittedName>
</protein>
<organism evidence="1 2">
    <name type="scientific">Paspalum notatum var. saurae</name>
    <dbReference type="NCBI Taxonomy" id="547442"/>
    <lineage>
        <taxon>Eukaryota</taxon>
        <taxon>Viridiplantae</taxon>
        <taxon>Streptophyta</taxon>
        <taxon>Embryophyta</taxon>
        <taxon>Tracheophyta</taxon>
        <taxon>Spermatophyta</taxon>
        <taxon>Magnoliopsida</taxon>
        <taxon>Liliopsida</taxon>
        <taxon>Poales</taxon>
        <taxon>Poaceae</taxon>
        <taxon>PACMAD clade</taxon>
        <taxon>Panicoideae</taxon>
        <taxon>Andropogonodae</taxon>
        <taxon>Paspaleae</taxon>
        <taxon>Paspalinae</taxon>
        <taxon>Paspalum</taxon>
    </lineage>
</organism>
<evidence type="ECO:0000313" key="2">
    <source>
        <dbReference type="Proteomes" id="UP001341281"/>
    </source>
</evidence>
<name>A0AAQ3XDD6_PASNO</name>
<dbReference type="EMBL" id="CP144754">
    <property type="protein sequence ID" value="WVZ95766.1"/>
    <property type="molecule type" value="Genomic_DNA"/>
</dbReference>